<reference evidence="4" key="1">
    <citation type="submission" date="2016-11" db="EMBL/GenBank/DDBJ databases">
        <authorList>
            <person name="Varghese N."/>
            <person name="Submissions S."/>
        </authorList>
    </citation>
    <scope>NUCLEOTIDE SEQUENCE [LARGE SCALE GENOMIC DNA]</scope>
    <source>
        <strain evidence="4">DSM 17957</strain>
    </source>
</reference>
<evidence type="ECO:0000313" key="3">
    <source>
        <dbReference type="EMBL" id="SHI80342.1"/>
    </source>
</evidence>
<accession>A0A1M6E4B4</accession>
<evidence type="ECO:0000313" key="4">
    <source>
        <dbReference type="Proteomes" id="UP000184536"/>
    </source>
</evidence>
<dbReference type="RefSeq" id="WP_110939929.1">
    <property type="nucleotide sequence ID" value="NZ_FQZV01000007.1"/>
</dbReference>
<keyword evidence="3" id="KW-0969">Cilium</keyword>
<dbReference type="OrthoDB" id="1676929at2"/>
<dbReference type="EMBL" id="FQZV01000007">
    <property type="protein sequence ID" value="SHI80342.1"/>
    <property type="molecule type" value="Genomic_DNA"/>
</dbReference>
<gene>
    <name evidence="3" type="ORF">SAMN02745975_00644</name>
</gene>
<dbReference type="Pfam" id="PF02120">
    <property type="entry name" value="Flg_hook"/>
    <property type="match status" value="1"/>
</dbReference>
<protein>
    <submittedName>
        <fullName evidence="3">Flagellar hook-length control protein FliK</fullName>
    </submittedName>
</protein>
<keyword evidence="1" id="KW-0175">Coiled coil</keyword>
<evidence type="ECO:0000256" key="1">
    <source>
        <dbReference type="SAM" id="Coils"/>
    </source>
</evidence>
<keyword evidence="3" id="KW-0966">Cell projection</keyword>
<dbReference type="InterPro" id="IPR021136">
    <property type="entry name" value="Flagellar_hook_control-like_C"/>
</dbReference>
<keyword evidence="3" id="KW-0282">Flagellum</keyword>
<dbReference type="CDD" id="cd17470">
    <property type="entry name" value="T3SS_Flik_C"/>
    <property type="match status" value="1"/>
</dbReference>
<evidence type="ECO:0000259" key="2">
    <source>
        <dbReference type="Pfam" id="PF02120"/>
    </source>
</evidence>
<dbReference type="Proteomes" id="UP000184536">
    <property type="component" value="Unassembled WGS sequence"/>
</dbReference>
<organism evidence="3 4">
    <name type="scientific">Geosporobacter subterraneus DSM 17957</name>
    <dbReference type="NCBI Taxonomy" id="1121919"/>
    <lineage>
        <taxon>Bacteria</taxon>
        <taxon>Bacillati</taxon>
        <taxon>Bacillota</taxon>
        <taxon>Clostridia</taxon>
        <taxon>Peptostreptococcales</taxon>
        <taxon>Thermotaleaceae</taxon>
        <taxon>Geosporobacter</taxon>
    </lineage>
</organism>
<name>A0A1M6E4B4_9FIRM</name>
<dbReference type="Gene3D" id="3.30.750.140">
    <property type="match status" value="1"/>
</dbReference>
<dbReference type="AlphaFoldDB" id="A0A1M6E4B4"/>
<dbReference type="InterPro" id="IPR038610">
    <property type="entry name" value="FliK-like_C_sf"/>
</dbReference>
<sequence>MKNYFAQVNMQPVVKASGGVIGSTIRNQKNSFNQLLRDNLESKQISDRQEMNQNKYSVLLQNKKDISISSNQKQTASRNSDMEVVVQEKDGSNAAKERVSELLAMLLNLKEALVTVPEENIELPVALSSLEILKTSLEQLQKPASEAGVSLEDIIKDMEQVLNSLSKETTSSIGQNDMNITQEEEINIDANAKKLLKELQHIINRLSERLQDQPEEVKTVDMAPLEKKEMIKASVKKLEIKNVELDQETIEPVKDKVLVNQREVVETKKEDKGRNEHQRPTQLEDVHITKINPQHKDLNVMIGSSVEKLAEVSQEPTNAMPSALPKPSFPNIMEQILPKAEVFIDDERSEMLIQLKPDHLGKLVMKLEVEKGIVVAKFLAESHIVKEILESNMNTLKDSLQQKGLNVQELSVFVGNDGNFQKQQHFMAFQKRQNNSKIKGLGSFHGAAAVQAEAQTVKSLHSENIDFLA</sequence>
<dbReference type="STRING" id="1121919.SAMN02745975_00644"/>
<feature type="domain" description="Flagellar hook-length control protein-like C-terminal" evidence="2">
    <location>
        <begin position="344"/>
        <end position="420"/>
    </location>
</feature>
<proteinExistence type="predicted"/>
<keyword evidence="4" id="KW-1185">Reference proteome</keyword>
<feature type="coiled-coil region" evidence="1">
    <location>
        <begin position="189"/>
        <end position="248"/>
    </location>
</feature>